<dbReference type="EMBL" id="JAPZBS010000009">
    <property type="protein sequence ID" value="KAJ5359075.1"/>
    <property type="molecule type" value="Genomic_DNA"/>
</dbReference>
<reference evidence="1" key="2">
    <citation type="journal article" date="2023" name="IMA Fungus">
        <title>Comparative genomic study of the Penicillium genus elucidates a diverse pangenome and 15 lateral gene transfer events.</title>
        <authorList>
            <person name="Petersen C."/>
            <person name="Sorensen T."/>
            <person name="Nielsen M.R."/>
            <person name="Sondergaard T.E."/>
            <person name="Sorensen J.L."/>
            <person name="Fitzpatrick D.A."/>
            <person name="Frisvad J.C."/>
            <person name="Nielsen K.L."/>
        </authorList>
    </citation>
    <scope>NUCLEOTIDE SEQUENCE</scope>
    <source>
        <strain evidence="1">IBT 29864</strain>
    </source>
</reference>
<dbReference type="GeneID" id="81443580"/>
<keyword evidence="2" id="KW-1185">Reference proteome</keyword>
<evidence type="ECO:0000313" key="2">
    <source>
        <dbReference type="Proteomes" id="UP001147782"/>
    </source>
</evidence>
<gene>
    <name evidence="1" type="ORF">N7496_011488</name>
</gene>
<comment type="caution">
    <text evidence="1">The sequence shown here is derived from an EMBL/GenBank/DDBJ whole genome shotgun (WGS) entry which is preliminary data.</text>
</comment>
<name>A0A9W9RF53_9EURO</name>
<protein>
    <submittedName>
        <fullName evidence="1">Uncharacterized protein</fullName>
    </submittedName>
</protein>
<accession>A0A9W9RF53</accession>
<dbReference type="AlphaFoldDB" id="A0A9W9RF53"/>
<sequence>MSVLDASRGSPNIWDTFSDEGIMDVPVFHGTVPNGGYLRSRIPLAGQSLGTTVVAQGALETVMHAETAYYFHR</sequence>
<reference evidence="1" key="1">
    <citation type="submission" date="2022-11" db="EMBL/GenBank/DDBJ databases">
        <authorList>
            <person name="Petersen C."/>
        </authorList>
    </citation>
    <scope>NUCLEOTIDE SEQUENCE</scope>
    <source>
        <strain evidence="1">IBT 29864</strain>
    </source>
</reference>
<dbReference type="RefSeq" id="XP_056550361.1">
    <property type="nucleotide sequence ID" value="XM_056704401.1"/>
</dbReference>
<organism evidence="1 2">
    <name type="scientific">Penicillium cataractarum</name>
    <dbReference type="NCBI Taxonomy" id="2100454"/>
    <lineage>
        <taxon>Eukaryota</taxon>
        <taxon>Fungi</taxon>
        <taxon>Dikarya</taxon>
        <taxon>Ascomycota</taxon>
        <taxon>Pezizomycotina</taxon>
        <taxon>Eurotiomycetes</taxon>
        <taxon>Eurotiomycetidae</taxon>
        <taxon>Eurotiales</taxon>
        <taxon>Aspergillaceae</taxon>
        <taxon>Penicillium</taxon>
    </lineage>
</organism>
<evidence type="ECO:0000313" key="1">
    <source>
        <dbReference type="EMBL" id="KAJ5359075.1"/>
    </source>
</evidence>
<proteinExistence type="predicted"/>
<dbReference type="Proteomes" id="UP001147782">
    <property type="component" value="Unassembled WGS sequence"/>
</dbReference>